<reference evidence="1 2" key="1">
    <citation type="submission" date="2013-01" db="EMBL/GenBank/DDBJ databases">
        <authorList>
            <person name="Harkins D.M."/>
            <person name="Durkin A.S."/>
            <person name="Brinkac L.M."/>
            <person name="Haft D.H."/>
            <person name="Selengut J.D."/>
            <person name="Sanka R."/>
            <person name="DePew J."/>
            <person name="Purushe J."/>
            <person name="Hartskeerl R.A."/>
            <person name="Ahmed A."/>
            <person name="van der Linden H."/>
            <person name="Goris M.G.A."/>
            <person name="Vinetz J.M."/>
            <person name="Sutton G.G."/>
            <person name="Nierman W.C."/>
            <person name="Fouts D.E."/>
        </authorList>
    </citation>
    <scope>NUCLEOTIDE SEQUENCE [LARGE SCALE GENOMIC DNA]</scope>
    <source>
        <strain evidence="1 2">Brem 328</strain>
    </source>
</reference>
<dbReference type="AlphaFoldDB" id="A0ABC9SI21"/>
<name>A0ABC9SI21_LEPBO</name>
<dbReference type="EMBL" id="AHMS02000026">
    <property type="protein sequence ID" value="EMN17450.1"/>
    <property type="molecule type" value="Genomic_DNA"/>
</dbReference>
<sequence length="51" mass="5642">MDPSDSKVLFNLWVTLCAFLVEGETQPHCSLRVASAGRSADRLQAITSTYR</sequence>
<gene>
    <name evidence="1" type="ORF">LEP1GSC056_3908</name>
</gene>
<proteinExistence type="predicted"/>
<organism evidence="1 2">
    <name type="scientific">Leptospira borgpetersenii str. Brem 328</name>
    <dbReference type="NCBI Taxonomy" id="1049780"/>
    <lineage>
        <taxon>Bacteria</taxon>
        <taxon>Pseudomonadati</taxon>
        <taxon>Spirochaetota</taxon>
        <taxon>Spirochaetia</taxon>
        <taxon>Leptospirales</taxon>
        <taxon>Leptospiraceae</taxon>
        <taxon>Leptospira</taxon>
    </lineage>
</organism>
<accession>A0ABC9SI21</accession>
<protein>
    <submittedName>
        <fullName evidence="1">Uncharacterized protein</fullName>
    </submittedName>
</protein>
<evidence type="ECO:0000313" key="1">
    <source>
        <dbReference type="EMBL" id="EMN17450.1"/>
    </source>
</evidence>
<comment type="caution">
    <text evidence="1">The sequence shown here is derived from an EMBL/GenBank/DDBJ whole genome shotgun (WGS) entry which is preliminary data.</text>
</comment>
<evidence type="ECO:0000313" key="2">
    <source>
        <dbReference type="Proteomes" id="UP000012166"/>
    </source>
</evidence>
<dbReference type="Proteomes" id="UP000012166">
    <property type="component" value="Unassembled WGS sequence"/>
</dbReference>